<evidence type="ECO:0000256" key="7">
    <source>
        <dbReference type="SAM" id="MobiDB-lite"/>
    </source>
</evidence>
<feature type="transmembrane region" description="Helical" evidence="8">
    <location>
        <begin position="814"/>
        <end position="838"/>
    </location>
</feature>
<comment type="similarity">
    <text evidence="6">Belongs to the ABC-4 integral membrane protein family.</text>
</comment>
<organism evidence="11 12">
    <name type="scientific">Actinacidiphila acididurans</name>
    <dbReference type="NCBI Taxonomy" id="2784346"/>
    <lineage>
        <taxon>Bacteria</taxon>
        <taxon>Bacillati</taxon>
        <taxon>Actinomycetota</taxon>
        <taxon>Actinomycetes</taxon>
        <taxon>Kitasatosporales</taxon>
        <taxon>Streptomycetaceae</taxon>
        <taxon>Actinacidiphila</taxon>
    </lineage>
</organism>
<evidence type="ECO:0000256" key="3">
    <source>
        <dbReference type="ARBA" id="ARBA00022692"/>
    </source>
</evidence>
<keyword evidence="9" id="KW-0732">Signal</keyword>
<dbReference type="EMBL" id="JADKYB010000017">
    <property type="protein sequence ID" value="MBM9508387.1"/>
    <property type="molecule type" value="Genomic_DNA"/>
</dbReference>
<evidence type="ECO:0000256" key="6">
    <source>
        <dbReference type="ARBA" id="ARBA00038076"/>
    </source>
</evidence>
<feature type="transmembrane region" description="Helical" evidence="8">
    <location>
        <begin position="878"/>
        <end position="899"/>
    </location>
</feature>
<evidence type="ECO:0000313" key="12">
    <source>
        <dbReference type="Proteomes" id="UP000749040"/>
    </source>
</evidence>
<feature type="transmembrane region" description="Helical" evidence="8">
    <location>
        <begin position="396"/>
        <end position="422"/>
    </location>
</feature>
<dbReference type="PANTHER" id="PTHR30572:SF4">
    <property type="entry name" value="ABC TRANSPORTER PERMEASE YTRF"/>
    <property type="match status" value="1"/>
</dbReference>
<comment type="subcellular location">
    <subcellularLocation>
        <location evidence="1">Cell membrane</location>
        <topology evidence="1">Multi-pass membrane protein</topology>
    </subcellularLocation>
</comment>
<comment type="caution">
    <text evidence="11">The sequence shown here is derived from an EMBL/GenBank/DDBJ whole genome shotgun (WGS) entry which is preliminary data.</text>
</comment>
<sequence length="915" mass="93864">MRLRTAPGAALATFALVMVTAFLAAALPRDVDRYEDTAVRHAVASASPRDRSVSLTDDYDPGADPGAPSVLDPGFSDSVEHTFLTQLRPPLRVLADQVVHGARTGAESAVPDPELPRTSPHAPAADLVAQAGLASHVRVMAGRLPHGVPAGQQSADLEAAITQRTAQVLHLAVGRTVHLQGKAATPVTVRISGILTPRDPGSLYWHEDTDLLGPTLSAPPAAPGDDPKTYWHFTLLVDRTAADSMPLLGQGATLYWHHPVDVPALAAHYVPALRRELASLDSGPAASALQRATAPGVRLTGGFGTVLDTFAAERTAASPLVLVAAVGVGTAALAVLLMTGGLAAERRRAELVLLRARGGSLLGIAARLAGETGAAAVPGAAIGVALALALLPTQRWALPVLLGLVAMAAGALALPLRGTWAVRRIRPPARQDLVVVRPSRRRLVLELTVAVLVAGAVAALRTRGTANGSDPFLAAAPALVAVAAALILLRVYPLPLRLLARPASRLNGAVTHLGLARAGRSPAAGQLPLLALLVSLTVASFGGSVLAGIGHGRDEAARVTVGADARIDGRFGLDPRLPGEARKVPGVGQVLAVRVEQNGPSGSFPVPYAVVIVDPTAYARLTHAIGLPALPAAALGGSVAGQAPLPAVVSPRIAAALGRSPAPLTTGVGTDDIRVAGVLPTTPATPGQDFVILSARQLNGRHPDLAPYVQYSGPSTLLAMNAPGRRIDGPALRGLARGSTTFASVLLRGEQRAALADSPLQHGAHEVYLTAIAAAACYSALALLLSLLQAAPSRTTLLARLRTMGMTRRQARRLVLLEMLPQALLAAVGGVLVGLAVIPLLRPGIDLRALAFGTGAAGAPAPVPAGFAPGLRADPWSLALPSAGLLVLACAVLLAQVWVSGRRRESKELRVGDRA</sequence>
<keyword evidence="12" id="KW-1185">Reference proteome</keyword>
<feature type="signal peptide" evidence="9">
    <location>
        <begin position="1"/>
        <end position="24"/>
    </location>
</feature>
<feature type="transmembrane region" description="Helical" evidence="8">
    <location>
        <begin position="320"/>
        <end position="343"/>
    </location>
</feature>
<evidence type="ECO:0000256" key="9">
    <source>
        <dbReference type="SAM" id="SignalP"/>
    </source>
</evidence>
<dbReference type="InterPro" id="IPR050250">
    <property type="entry name" value="Macrolide_Exporter_MacB"/>
</dbReference>
<feature type="transmembrane region" description="Helical" evidence="8">
    <location>
        <begin position="767"/>
        <end position="793"/>
    </location>
</feature>
<evidence type="ECO:0000313" key="11">
    <source>
        <dbReference type="EMBL" id="MBM9508387.1"/>
    </source>
</evidence>
<evidence type="ECO:0000256" key="5">
    <source>
        <dbReference type="ARBA" id="ARBA00023136"/>
    </source>
</evidence>
<gene>
    <name evidence="11" type="ORF">ITX44_28295</name>
</gene>
<dbReference type="InterPro" id="IPR003838">
    <property type="entry name" value="ABC3_permease_C"/>
</dbReference>
<feature type="transmembrane region" description="Helical" evidence="8">
    <location>
        <begin position="364"/>
        <end position="390"/>
    </location>
</feature>
<proteinExistence type="inferred from homology"/>
<feature type="transmembrane region" description="Helical" evidence="8">
    <location>
        <begin position="443"/>
        <end position="460"/>
    </location>
</feature>
<keyword evidence="2" id="KW-1003">Cell membrane</keyword>
<evidence type="ECO:0000256" key="1">
    <source>
        <dbReference type="ARBA" id="ARBA00004651"/>
    </source>
</evidence>
<reference evidence="11 12" key="1">
    <citation type="submission" date="2021-01" db="EMBL/GenBank/DDBJ databases">
        <title>Streptomyces acididurans sp. nov., isolated from a peat swamp forest soil.</title>
        <authorList>
            <person name="Chantavorakit T."/>
            <person name="Duangmal K."/>
        </authorList>
    </citation>
    <scope>NUCLEOTIDE SEQUENCE [LARGE SCALE GENOMIC DNA]</scope>
    <source>
        <strain evidence="11 12">KK5PA1</strain>
    </source>
</reference>
<feature type="region of interest" description="Disordered" evidence="7">
    <location>
        <begin position="42"/>
        <end position="68"/>
    </location>
</feature>
<keyword evidence="5 8" id="KW-0472">Membrane</keyword>
<dbReference type="Pfam" id="PF02687">
    <property type="entry name" value="FtsX"/>
    <property type="match status" value="1"/>
</dbReference>
<evidence type="ECO:0000256" key="8">
    <source>
        <dbReference type="SAM" id="Phobius"/>
    </source>
</evidence>
<evidence type="ECO:0000256" key="2">
    <source>
        <dbReference type="ARBA" id="ARBA00022475"/>
    </source>
</evidence>
<accession>A0ABS2U033</accession>
<dbReference type="PANTHER" id="PTHR30572">
    <property type="entry name" value="MEMBRANE COMPONENT OF TRANSPORTER-RELATED"/>
    <property type="match status" value="1"/>
</dbReference>
<feature type="domain" description="ABC3 transporter permease C-terminal" evidence="10">
    <location>
        <begin position="773"/>
        <end position="897"/>
    </location>
</feature>
<keyword evidence="3 8" id="KW-0812">Transmembrane</keyword>
<dbReference type="Proteomes" id="UP000749040">
    <property type="component" value="Unassembled WGS sequence"/>
</dbReference>
<feature type="transmembrane region" description="Helical" evidence="8">
    <location>
        <begin position="472"/>
        <end position="492"/>
    </location>
</feature>
<evidence type="ECO:0000259" key="10">
    <source>
        <dbReference type="Pfam" id="PF02687"/>
    </source>
</evidence>
<feature type="chain" id="PRO_5046031220" evidence="9">
    <location>
        <begin position="25"/>
        <end position="915"/>
    </location>
</feature>
<protein>
    <submittedName>
        <fullName evidence="11">ABC transporter permease</fullName>
    </submittedName>
</protein>
<name>A0ABS2U033_9ACTN</name>
<keyword evidence="4 8" id="KW-1133">Transmembrane helix</keyword>
<evidence type="ECO:0000256" key="4">
    <source>
        <dbReference type="ARBA" id="ARBA00022989"/>
    </source>
</evidence>
<feature type="transmembrane region" description="Helical" evidence="8">
    <location>
        <begin position="527"/>
        <end position="549"/>
    </location>
</feature>